<organism evidence="2">
    <name type="scientific">Solanum demissum</name>
    <name type="common">Wild potato</name>
    <dbReference type="NCBI Taxonomy" id="50514"/>
    <lineage>
        <taxon>Eukaryota</taxon>
        <taxon>Viridiplantae</taxon>
        <taxon>Streptophyta</taxon>
        <taxon>Embryophyta</taxon>
        <taxon>Tracheophyta</taxon>
        <taxon>Spermatophyta</taxon>
        <taxon>Magnoliopsida</taxon>
        <taxon>eudicotyledons</taxon>
        <taxon>Gunneridae</taxon>
        <taxon>Pentapetalae</taxon>
        <taxon>asterids</taxon>
        <taxon>lamiids</taxon>
        <taxon>Solanales</taxon>
        <taxon>Solanaceae</taxon>
        <taxon>Solanoideae</taxon>
        <taxon>Solaneae</taxon>
        <taxon>Solanum</taxon>
    </lineage>
</organism>
<gene>
    <name evidence="2" type="ORF">SDM1_41t00008</name>
</gene>
<protein>
    <submittedName>
        <fullName evidence="2">Gag-pol protein, putative</fullName>
    </submittedName>
</protein>
<dbReference type="EMBL" id="AC149290">
    <property type="protein sequence ID" value="AAT38729.1"/>
    <property type="molecule type" value="Genomic_DNA"/>
</dbReference>
<dbReference type="Pfam" id="PF08284">
    <property type="entry name" value="RVP_2"/>
    <property type="match status" value="1"/>
</dbReference>
<name>Q6L3R7_SOLDE</name>
<evidence type="ECO:0000256" key="1">
    <source>
        <dbReference type="SAM" id="MobiDB-lite"/>
    </source>
</evidence>
<proteinExistence type="predicted"/>
<sequence length="235" mass="26696">MWTGHPFNTSKMDLIHHLLVPPHQIIETSRCMRKCPNNRQDNGNGGNRAQSSSAAPLDKAAPRGTTLGTRKEANHLFDILPEKLLEPFSVSTLVGEFILAERVYYDCTIFVNHKNTVDDLVELDMVDFDVILGMFWLHAGYSSVNCRNRVVKFQFPNELVIEWRSSSTVPKGHFITYLKARKFVSKGCIYHLVRVNDSSVETPPIQSVPVVSEFPDVFPNDLTRVLSRPEPTPWM</sequence>
<accession>Q6L3R7</accession>
<evidence type="ECO:0000313" key="2">
    <source>
        <dbReference type="EMBL" id="AAT38729.1"/>
    </source>
</evidence>
<reference evidence="2" key="1">
    <citation type="submission" date="2004-05" db="EMBL/GenBank/DDBJ databases">
        <authorList>
            <person name="Buell R."/>
            <person name="Liu J."/>
            <person name="Childs K."/>
            <person name="Zaborsky J."/>
            <person name="Tallon L."/>
            <person name="Wirtz U."/>
            <person name="Wei F."/>
            <person name="Kuang H."/>
            <person name="Zhang P."/>
            <person name="Marano M."/>
            <person name="Baker B."/>
        </authorList>
    </citation>
    <scope>NUCLEOTIDE SEQUENCE</scope>
</reference>
<dbReference type="CDD" id="cd00303">
    <property type="entry name" value="retropepsin_like"/>
    <property type="match status" value="1"/>
</dbReference>
<reference evidence="2" key="2">
    <citation type="submission" date="2006-08" db="EMBL/GenBank/DDBJ databases">
        <authorList>
            <person name="Childs K."/>
        </authorList>
    </citation>
    <scope>NUCLEOTIDE SEQUENCE</scope>
</reference>
<feature type="region of interest" description="Disordered" evidence="1">
    <location>
        <begin position="34"/>
        <end position="65"/>
    </location>
</feature>
<dbReference type="AlphaFoldDB" id="Q6L3R7"/>